<proteinExistence type="predicted"/>
<dbReference type="PROSITE" id="PS50024">
    <property type="entry name" value="SEA"/>
    <property type="match status" value="1"/>
</dbReference>
<name>A0A1A6HF96_NEOLE</name>
<dbReference type="InterPro" id="IPR036364">
    <property type="entry name" value="SEA_dom_sf"/>
</dbReference>
<evidence type="ECO:0000313" key="3">
    <source>
        <dbReference type="Proteomes" id="UP000092124"/>
    </source>
</evidence>
<dbReference type="InterPro" id="IPR000082">
    <property type="entry name" value="SEA_dom"/>
</dbReference>
<gene>
    <name evidence="2" type="ORF">A6R68_16290</name>
</gene>
<dbReference type="EMBL" id="LZPO01032910">
    <property type="protein sequence ID" value="OBS77258.1"/>
    <property type="molecule type" value="Genomic_DNA"/>
</dbReference>
<dbReference type="Gene3D" id="3.30.70.960">
    <property type="entry name" value="SEA domain"/>
    <property type="match status" value="1"/>
</dbReference>
<evidence type="ECO:0000313" key="2">
    <source>
        <dbReference type="EMBL" id="OBS77258.1"/>
    </source>
</evidence>
<feature type="domain" description="SEA" evidence="1">
    <location>
        <begin position="1"/>
        <end position="54"/>
    </location>
</feature>
<keyword evidence="3" id="KW-1185">Reference proteome</keyword>
<protein>
    <recommendedName>
        <fullName evidence="1">SEA domain-containing protein</fullName>
    </recommendedName>
</protein>
<sequence length="54" mass="6090">MLYHGSRNFNTLERVLQHLLKPLFKFSSLGSFYSGCTLVSLRSPGLNSCKVIKT</sequence>
<evidence type="ECO:0000259" key="1">
    <source>
        <dbReference type="PROSITE" id="PS50024"/>
    </source>
</evidence>
<dbReference type="SUPFAM" id="SSF82671">
    <property type="entry name" value="SEA domain"/>
    <property type="match status" value="1"/>
</dbReference>
<dbReference type="Proteomes" id="UP000092124">
    <property type="component" value="Unassembled WGS sequence"/>
</dbReference>
<comment type="caution">
    <text evidence="2">The sequence shown here is derived from an EMBL/GenBank/DDBJ whole genome shotgun (WGS) entry which is preliminary data.</text>
</comment>
<accession>A0A1A6HF96</accession>
<dbReference type="Pfam" id="PF01390">
    <property type="entry name" value="SEA"/>
    <property type="match status" value="1"/>
</dbReference>
<dbReference type="OrthoDB" id="9947814at2759"/>
<reference evidence="2 3" key="1">
    <citation type="submission" date="2016-06" db="EMBL/GenBank/DDBJ databases">
        <title>The Draft Genome Sequence and Annotation of the Desert Woodrat Neotoma lepida.</title>
        <authorList>
            <person name="Campbell M."/>
            <person name="Oakeson K.F."/>
            <person name="Yandell M."/>
            <person name="Halpert J.R."/>
            <person name="Dearing D."/>
        </authorList>
    </citation>
    <scope>NUCLEOTIDE SEQUENCE [LARGE SCALE GENOMIC DNA]</scope>
    <source>
        <strain evidence="2">417</strain>
        <tissue evidence="2">Liver</tissue>
    </source>
</reference>
<dbReference type="AlphaFoldDB" id="A0A1A6HF96"/>
<organism evidence="2 3">
    <name type="scientific">Neotoma lepida</name>
    <name type="common">Desert woodrat</name>
    <dbReference type="NCBI Taxonomy" id="56216"/>
    <lineage>
        <taxon>Eukaryota</taxon>
        <taxon>Metazoa</taxon>
        <taxon>Chordata</taxon>
        <taxon>Craniata</taxon>
        <taxon>Vertebrata</taxon>
        <taxon>Euteleostomi</taxon>
        <taxon>Mammalia</taxon>
        <taxon>Eutheria</taxon>
        <taxon>Euarchontoglires</taxon>
        <taxon>Glires</taxon>
        <taxon>Rodentia</taxon>
        <taxon>Myomorpha</taxon>
        <taxon>Muroidea</taxon>
        <taxon>Cricetidae</taxon>
        <taxon>Neotominae</taxon>
        <taxon>Neotoma</taxon>
    </lineage>
</organism>
<feature type="non-terminal residue" evidence="2">
    <location>
        <position position="54"/>
    </location>
</feature>